<proteinExistence type="predicted"/>
<dbReference type="PANTHER" id="PTHR35795:SF1">
    <property type="entry name" value="BIS(5'-NUCLEOSYL)-TETRAPHOSPHATASE, SYMMETRICAL"/>
    <property type="match status" value="1"/>
</dbReference>
<reference evidence="8 9" key="1">
    <citation type="journal article" date="2021" name="Sci. Rep.">
        <title>The distribution of antibiotic resistance genes in chicken gut microbiota commensals.</title>
        <authorList>
            <person name="Juricova H."/>
            <person name="Matiasovicova J."/>
            <person name="Kubasova T."/>
            <person name="Cejkova D."/>
            <person name="Rychlik I."/>
        </authorList>
    </citation>
    <scope>NUCLEOTIDE SEQUENCE [LARGE SCALE GENOMIC DNA]</scope>
    <source>
        <strain evidence="8 9">An435</strain>
    </source>
</reference>
<evidence type="ECO:0000256" key="3">
    <source>
        <dbReference type="ARBA" id="ARBA00022741"/>
    </source>
</evidence>
<evidence type="ECO:0000313" key="8">
    <source>
        <dbReference type="EMBL" id="MBM6818609.1"/>
    </source>
</evidence>
<dbReference type="PROSITE" id="PS51831">
    <property type="entry name" value="HD"/>
    <property type="match status" value="1"/>
</dbReference>
<dbReference type="InterPro" id="IPR006674">
    <property type="entry name" value="HD_domain"/>
</dbReference>
<dbReference type="InterPro" id="IPR051094">
    <property type="entry name" value="Diverse_Catalytic_Enzymes"/>
</dbReference>
<feature type="domain" description="HD" evidence="7">
    <location>
        <begin position="19"/>
        <end position="134"/>
    </location>
</feature>
<dbReference type="EC" id="3.6.1.41" evidence="1"/>
<evidence type="ECO:0000256" key="2">
    <source>
        <dbReference type="ARBA" id="ARBA00022723"/>
    </source>
</evidence>
<dbReference type="NCBIfam" id="TIGR00488">
    <property type="entry name" value="bis(5'-nucleosyl)-tetraphosphatase (symmetrical) YqeK"/>
    <property type="match status" value="1"/>
</dbReference>
<dbReference type="SMART" id="SM00471">
    <property type="entry name" value="HDc"/>
    <property type="match status" value="1"/>
</dbReference>
<dbReference type="InterPro" id="IPR005249">
    <property type="entry name" value="YqeK"/>
</dbReference>
<gene>
    <name evidence="8" type="primary">yqeK</name>
    <name evidence="8" type="ORF">H6A19_04500</name>
</gene>
<organism evidence="8 9">
    <name type="scientific">Clostridium saudiense</name>
    <dbReference type="NCBI Taxonomy" id="1414720"/>
    <lineage>
        <taxon>Bacteria</taxon>
        <taxon>Bacillati</taxon>
        <taxon>Bacillota</taxon>
        <taxon>Clostridia</taxon>
        <taxon>Eubacteriales</taxon>
        <taxon>Clostridiaceae</taxon>
        <taxon>Clostridium</taxon>
    </lineage>
</organism>
<dbReference type="Pfam" id="PF01966">
    <property type="entry name" value="HD"/>
    <property type="match status" value="1"/>
</dbReference>
<evidence type="ECO:0000259" key="7">
    <source>
        <dbReference type="PROSITE" id="PS51831"/>
    </source>
</evidence>
<evidence type="ECO:0000313" key="9">
    <source>
        <dbReference type="Proteomes" id="UP000767334"/>
    </source>
</evidence>
<accession>A0ABS2FE31</accession>
<evidence type="ECO:0000256" key="5">
    <source>
        <dbReference type="ARBA" id="ARBA00023004"/>
    </source>
</evidence>
<dbReference type="Proteomes" id="UP000767334">
    <property type="component" value="Unassembled WGS sequence"/>
</dbReference>
<sequence length="191" mass="22059">MWGLEEIREYLKNNLKPSRYGHTLGVVNTAIKLAEIYGEDKNKAEIAALCHDVAKNMSDEELKKVIEDENIFLSIDEKNTQELWHSIIAPIIARKVFEIEDEEILNAMRWHTTGKENMTNLEKIIYLADLIEPSRKFEGVDEIRELAYKDLDLAMLKALTHTTIYLLTKGCAVDINSVKARNYLVYNMKTK</sequence>
<dbReference type="EMBL" id="JACJLL010000017">
    <property type="protein sequence ID" value="MBM6818609.1"/>
    <property type="molecule type" value="Genomic_DNA"/>
</dbReference>
<dbReference type="RefSeq" id="WP_204571943.1">
    <property type="nucleotide sequence ID" value="NZ_JACJLL010000017.1"/>
</dbReference>
<dbReference type="PANTHER" id="PTHR35795">
    <property type="entry name" value="SLR1885 PROTEIN"/>
    <property type="match status" value="1"/>
</dbReference>
<dbReference type="CDD" id="cd00077">
    <property type="entry name" value="HDc"/>
    <property type="match status" value="1"/>
</dbReference>
<dbReference type="InterPro" id="IPR003607">
    <property type="entry name" value="HD/PDEase_dom"/>
</dbReference>
<evidence type="ECO:0000256" key="6">
    <source>
        <dbReference type="ARBA" id="ARBA00049417"/>
    </source>
</evidence>
<keyword evidence="2" id="KW-0479">Metal-binding</keyword>
<evidence type="ECO:0000256" key="1">
    <source>
        <dbReference type="ARBA" id="ARBA00012506"/>
    </source>
</evidence>
<name>A0ABS2FE31_9CLOT</name>
<dbReference type="SUPFAM" id="SSF109604">
    <property type="entry name" value="HD-domain/PDEase-like"/>
    <property type="match status" value="1"/>
</dbReference>
<dbReference type="Gene3D" id="1.10.3210.10">
    <property type="entry name" value="Hypothetical protein af1432"/>
    <property type="match status" value="1"/>
</dbReference>
<keyword evidence="3" id="KW-0547">Nucleotide-binding</keyword>
<keyword evidence="4 8" id="KW-0378">Hydrolase</keyword>
<dbReference type="GO" id="GO:0008803">
    <property type="term" value="F:bis(5'-nucleosyl)-tetraphosphatase (symmetrical) activity"/>
    <property type="evidence" value="ECO:0007669"/>
    <property type="project" value="UniProtKB-EC"/>
</dbReference>
<protein>
    <recommendedName>
        <fullName evidence="1">bis(5'-nucleosyl)-tetraphosphatase (symmetrical)</fullName>
        <ecNumber evidence="1">3.6.1.41</ecNumber>
    </recommendedName>
</protein>
<keyword evidence="9" id="KW-1185">Reference proteome</keyword>
<comment type="caution">
    <text evidence="8">The sequence shown here is derived from an EMBL/GenBank/DDBJ whole genome shotgun (WGS) entry which is preliminary data.</text>
</comment>
<comment type="catalytic activity">
    <reaction evidence="6">
        <text>P(1),P(4)-bis(5'-adenosyl) tetraphosphate + H2O = 2 ADP + 2 H(+)</text>
        <dbReference type="Rhea" id="RHEA:24252"/>
        <dbReference type="ChEBI" id="CHEBI:15377"/>
        <dbReference type="ChEBI" id="CHEBI:15378"/>
        <dbReference type="ChEBI" id="CHEBI:58141"/>
        <dbReference type="ChEBI" id="CHEBI:456216"/>
        <dbReference type="EC" id="3.6.1.41"/>
    </reaction>
</comment>
<keyword evidence="5" id="KW-0408">Iron</keyword>
<evidence type="ECO:0000256" key="4">
    <source>
        <dbReference type="ARBA" id="ARBA00022801"/>
    </source>
</evidence>